<evidence type="ECO:0000313" key="1">
    <source>
        <dbReference type="EMBL" id="QOK98233.1"/>
    </source>
</evidence>
<dbReference type="InterPro" id="IPR011042">
    <property type="entry name" value="6-blade_b-propeller_TolB-like"/>
</dbReference>
<dbReference type="SUPFAM" id="SSF63829">
    <property type="entry name" value="Calcium-dependent phosphotriesterase"/>
    <property type="match status" value="1"/>
</dbReference>
<dbReference type="EMBL" id="CP051169">
    <property type="protein sequence ID" value="QOK98233.1"/>
    <property type="molecule type" value="Genomic_DNA"/>
</dbReference>
<accession>A0AA92QCV3</accession>
<protein>
    <recommendedName>
        <fullName evidence="3">NHL repeat containing protein</fullName>
    </recommendedName>
</protein>
<evidence type="ECO:0008006" key="3">
    <source>
        <dbReference type="Google" id="ProtNLM"/>
    </source>
</evidence>
<sequence length="333" mass="33954">MLPPTSTVASTVPNNHDVNPYGIAFVPAGVPAGTALQPGDVVVSNFNAASNKQGTGTTIVKLVTDGKPVTFFQGQNLGLTTALAVLKSGYVLVGNLPTTNGAAITSTGSLLVITPQGKLLSELKDPILLDGPWDMTVAIDNGPQVTAFVSNVLNGTVARIDLNIGANGATLLQSSHLIASGYAHRPDPAALVVGPTGLAYDMNHDVLYVASTNDNKVFAISKAAALTHDNGPGSVIYQDSNHLRGPLALALAPNGDLVTANGDAINADANHASEVIEFTPQGQFVAVMQVDPSPGSAFGLAFGLSSSGQPQFAAVNDSTNTATVWTLRPVGGN</sequence>
<name>A0AA92QCV3_RALSL</name>
<reference evidence="2" key="1">
    <citation type="submission" date="2020-04" db="EMBL/GenBank/DDBJ databases">
        <title>Ralstonia solanacearum UW576, UW763, UW773, and UW774.</title>
        <authorList>
            <person name="Steidl O."/>
            <person name="Truchon A."/>
            <person name="Allen C."/>
        </authorList>
    </citation>
    <scope>NUCLEOTIDE SEQUENCE [LARGE SCALE GENOMIC DNA]</scope>
    <source>
        <strain evidence="2">UW774</strain>
    </source>
</reference>
<dbReference type="AlphaFoldDB" id="A0AA92QCV3"/>
<gene>
    <name evidence="1" type="ORF">HF909_04590</name>
</gene>
<organism evidence="1 2">
    <name type="scientific">Ralstonia solanacearum</name>
    <name type="common">Pseudomonas solanacearum</name>
    <dbReference type="NCBI Taxonomy" id="305"/>
    <lineage>
        <taxon>Bacteria</taxon>
        <taxon>Pseudomonadati</taxon>
        <taxon>Pseudomonadota</taxon>
        <taxon>Betaproteobacteria</taxon>
        <taxon>Burkholderiales</taxon>
        <taxon>Burkholderiaceae</taxon>
        <taxon>Ralstonia</taxon>
        <taxon>Ralstonia solanacearum species complex</taxon>
    </lineage>
</organism>
<dbReference type="Proteomes" id="UP000593970">
    <property type="component" value="Chromosome"/>
</dbReference>
<dbReference type="Gene3D" id="2.120.10.30">
    <property type="entry name" value="TolB, C-terminal domain"/>
    <property type="match status" value="1"/>
</dbReference>
<evidence type="ECO:0000313" key="2">
    <source>
        <dbReference type="Proteomes" id="UP000593970"/>
    </source>
</evidence>
<proteinExistence type="predicted"/>